<dbReference type="Proteomes" id="UP000709959">
    <property type="component" value="Unassembled WGS sequence"/>
</dbReference>
<dbReference type="SUPFAM" id="SSF63829">
    <property type="entry name" value="Calcium-dependent phosphotriesterase"/>
    <property type="match status" value="1"/>
</dbReference>
<evidence type="ECO:0000313" key="2">
    <source>
        <dbReference type="Proteomes" id="UP000709959"/>
    </source>
</evidence>
<accession>A0A936F132</accession>
<dbReference type="AlphaFoldDB" id="A0A936F132"/>
<dbReference type="PANTHER" id="PTHR40274">
    <property type="entry name" value="VIRGINIAMYCIN B LYASE"/>
    <property type="match status" value="1"/>
</dbReference>
<sequence length="627" mass="67648">MTESSDGRVWFTESLGPHIYGDVLGLSQGKIGFYMEGRGTTEFLLPFEEGMPHDLVEGPDGRIWFTEWETGRIGCIDAEGVQQSFALPDAEARPFGITVGIDGNLWFTERGNSCLGCMNTRGELLAEWQIPFTGRPGYLIRGLDGALWFPLQDYETPRLVRATVDGVFSSTTLPYFSSYDPLYLAQGNDGTFWLPTSTFSGAAPAVYQVAPEGTVTQLSGSWPLQGFTGAAVDRAGNLWLRSYNGRLVTWTPEHGVTDLTPTFPTGEWLAPGPLCANHDGGVSFSSTKYADAVRINRRSISGALVGGRYSLAGSDSIYSPKENIRIGPDGWVWFTEPGYGKIGKRSPDGRTVEYSLSEPWDTPRAFLYMDHAWVFGAYASNTSPRGSVAAMTISGEFTSPPTALLNGGLLRASFHGLGGSTWLYYPEGFSGVSLNNFVKLSATQTLQSFSFMSIQSGGRPSCMAMGADGRVYLIGPSNRLFAISDAGACVEVPMSMPIPPTDTVSAVVLGPEGRIWVLDTSQARIYRVSPSGQTDSIALSPGAAPECLCLGGDGTVWVMGYHAPGHQPLLFRISREGVTTQYSFELSATFPSMDGPFTQFSSLTWGPGGCLWATDLVPGDIWKISIP</sequence>
<dbReference type="Pfam" id="PF24684">
    <property type="entry name" value="Vgb_lyase"/>
    <property type="match status" value="1"/>
</dbReference>
<dbReference type="PANTHER" id="PTHR40274:SF3">
    <property type="entry name" value="VIRGINIAMYCIN B LYASE"/>
    <property type="match status" value="1"/>
</dbReference>
<gene>
    <name evidence="1" type="ORF">IPN91_04620</name>
</gene>
<proteinExistence type="predicted"/>
<reference evidence="1 2" key="1">
    <citation type="submission" date="2020-10" db="EMBL/GenBank/DDBJ databases">
        <title>Connecting structure to function with the recovery of over 1000 high-quality activated sludge metagenome-assembled genomes encoding full-length rRNA genes using long-read sequencing.</title>
        <authorList>
            <person name="Singleton C.M."/>
            <person name="Petriglieri F."/>
            <person name="Kristensen J.M."/>
            <person name="Kirkegaard R.H."/>
            <person name="Michaelsen T.Y."/>
            <person name="Andersen M.H."/>
            <person name="Karst S.M."/>
            <person name="Dueholm M.S."/>
            <person name="Nielsen P.H."/>
            <person name="Albertsen M."/>
        </authorList>
    </citation>
    <scope>NUCLEOTIDE SEQUENCE [LARGE SCALE GENOMIC DNA]</scope>
    <source>
        <strain evidence="1">OdNE_18-Q3-R46-58_MAXAC.008</strain>
    </source>
</reference>
<evidence type="ECO:0008006" key="3">
    <source>
        <dbReference type="Google" id="ProtNLM"/>
    </source>
</evidence>
<dbReference type="Gene3D" id="2.130.10.10">
    <property type="entry name" value="YVTN repeat-like/Quinoprotein amine dehydrogenase"/>
    <property type="match status" value="3"/>
</dbReference>
<dbReference type="InterPro" id="IPR051344">
    <property type="entry name" value="Vgb"/>
</dbReference>
<protein>
    <recommendedName>
        <fullName evidence="3">Virginiamycin B lyase</fullName>
    </recommendedName>
</protein>
<comment type="caution">
    <text evidence="1">The sequence shown here is derived from an EMBL/GenBank/DDBJ whole genome shotgun (WGS) entry which is preliminary data.</text>
</comment>
<dbReference type="EMBL" id="JADKCH010000002">
    <property type="protein sequence ID" value="MBK8571928.1"/>
    <property type="molecule type" value="Genomic_DNA"/>
</dbReference>
<dbReference type="InterPro" id="IPR015943">
    <property type="entry name" value="WD40/YVTN_repeat-like_dom_sf"/>
</dbReference>
<organism evidence="1 2">
    <name type="scientific">Candidatus Geothrix odensensis</name>
    <dbReference type="NCBI Taxonomy" id="2954440"/>
    <lineage>
        <taxon>Bacteria</taxon>
        <taxon>Pseudomonadati</taxon>
        <taxon>Acidobacteriota</taxon>
        <taxon>Holophagae</taxon>
        <taxon>Holophagales</taxon>
        <taxon>Holophagaceae</taxon>
        <taxon>Geothrix</taxon>
    </lineage>
</organism>
<dbReference type="SUPFAM" id="SSF101898">
    <property type="entry name" value="NHL repeat"/>
    <property type="match status" value="2"/>
</dbReference>
<name>A0A936F132_9BACT</name>
<evidence type="ECO:0000313" key="1">
    <source>
        <dbReference type="EMBL" id="MBK8571928.1"/>
    </source>
</evidence>